<proteinExistence type="predicted"/>
<keyword evidence="1" id="KW-0175">Coiled coil</keyword>
<reference evidence="4" key="1">
    <citation type="journal article" date="2019" name="Int. J. Syst. Evol. Microbiol.">
        <title>The Global Catalogue of Microorganisms (GCM) 10K type strain sequencing project: providing services to taxonomists for standard genome sequencing and annotation.</title>
        <authorList>
            <consortium name="The Broad Institute Genomics Platform"/>
            <consortium name="The Broad Institute Genome Sequencing Center for Infectious Disease"/>
            <person name="Wu L."/>
            <person name="Ma J."/>
        </authorList>
    </citation>
    <scope>NUCLEOTIDE SEQUENCE [LARGE SCALE GENOMIC DNA]</scope>
    <source>
        <strain evidence="4">KCTC 42423</strain>
    </source>
</reference>
<accession>A0ABW5N795</accession>
<organism evidence="3 4">
    <name type="scientific">Aquimarina hainanensis</name>
    <dbReference type="NCBI Taxonomy" id="1578017"/>
    <lineage>
        <taxon>Bacteria</taxon>
        <taxon>Pseudomonadati</taxon>
        <taxon>Bacteroidota</taxon>
        <taxon>Flavobacteriia</taxon>
        <taxon>Flavobacteriales</taxon>
        <taxon>Flavobacteriaceae</taxon>
        <taxon>Aquimarina</taxon>
    </lineage>
</organism>
<evidence type="ECO:0000313" key="4">
    <source>
        <dbReference type="Proteomes" id="UP001597459"/>
    </source>
</evidence>
<feature type="signal peptide" evidence="2">
    <location>
        <begin position="1"/>
        <end position="19"/>
    </location>
</feature>
<gene>
    <name evidence="3" type="ORF">ACFSTE_04205</name>
</gene>
<evidence type="ECO:0000313" key="3">
    <source>
        <dbReference type="EMBL" id="MFD2590019.1"/>
    </source>
</evidence>
<evidence type="ECO:0000256" key="2">
    <source>
        <dbReference type="SAM" id="SignalP"/>
    </source>
</evidence>
<dbReference type="RefSeq" id="WP_378255913.1">
    <property type="nucleotide sequence ID" value="NZ_JBHSJV010000001.1"/>
</dbReference>
<dbReference type="Proteomes" id="UP001597459">
    <property type="component" value="Unassembled WGS sequence"/>
</dbReference>
<feature type="coiled-coil region" evidence="1">
    <location>
        <begin position="376"/>
        <end position="413"/>
    </location>
</feature>
<dbReference type="EMBL" id="JBHULX010000003">
    <property type="protein sequence ID" value="MFD2590019.1"/>
    <property type="molecule type" value="Genomic_DNA"/>
</dbReference>
<feature type="chain" id="PRO_5047266661" description="Peptidase S74 domain-containing protein" evidence="2">
    <location>
        <begin position="20"/>
        <end position="419"/>
    </location>
</feature>
<comment type="caution">
    <text evidence="3">The sequence shown here is derived from an EMBL/GenBank/DDBJ whole genome shotgun (WGS) entry which is preliminary data.</text>
</comment>
<protein>
    <recommendedName>
        <fullName evidence="5">Peptidase S74 domain-containing protein</fullName>
    </recommendedName>
</protein>
<evidence type="ECO:0008006" key="5">
    <source>
        <dbReference type="Google" id="ProtNLM"/>
    </source>
</evidence>
<evidence type="ECO:0000256" key="1">
    <source>
        <dbReference type="SAM" id="Coils"/>
    </source>
</evidence>
<keyword evidence="2" id="KW-0732">Signal</keyword>
<sequence>MKKLLFIIISIAIHYTVLAQWDSNTPTKVFTNDSVSIGTATPYSKFHVLVDDENTISWPAVINNTRNSATISGYGVGLQLKHAWNHEDYKWGGIASIQEGPWANLSGLALFANETEYMRIRSNGDIGIGTNTPETKLHLDGLGTANGIQFENKFKIRTSSNTNNHFVFEHIATDGNLYIRSVSTNANDTGNLIINDIGGNIGFGTSSPSNGLVHIFKNATIGNISSPNLVNAGLRVQDNGSSLYLDGNTLYTNGHMIVGTIANKWFSIGTNNVERFRITETGNVGIGTTNTKGFKLGVKGKIAAEEVKVALYNTWPDFVFEKDYILPSLQEVENYIKEKGHLQDIPSAKEVAKNGFFLGNMDAKLLQKIEELTLYTIAQQNKIKKQQSRIEKLEMQNEQLQLLTQQMAVLQSRLEKLEK</sequence>
<name>A0ABW5N795_9FLAO</name>
<keyword evidence="4" id="KW-1185">Reference proteome</keyword>